<keyword evidence="4 7" id="KW-0547">Nucleotide-binding</keyword>
<dbReference type="SUPFAM" id="SSF56112">
    <property type="entry name" value="Protein kinase-like (PK-like)"/>
    <property type="match status" value="1"/>
</dbReference>
<reference evidence="10 11" key="1">
    <citation type="submission" date="2024-11" db="EMBL/GenBank/DDBJ databases">
        <title>A near-complete genome assembly of Cinchona calisaya.</title>
        <authorList>
            <person name="Lian D.C."/>
            <person name="Zhao X.W."/>
            <person name="Wei L."/>
        </authorList>
    </citation>
    <scope>NUCLEOTIDE SEQUENCE [LARGE SCALE GENOMIC DNA]</scope>
    <source>
        <tissue evidence="10">Nenye</tissue>
    </source>
</reference>
<protein>
    <recommendedName>
        <fullName evidence="2">non-specific serine/threonine protein kinase</fullName>
        <ecNumber evidence="2">2.7.11.1</ecNumber>
    </recommendedName>
</protein>
<dbReference type="PROSITE" id="PS00107">
    <property type="entry name" value="PROTEIN_KINASE_ATP"/>
    <property type="match status" value="1"/>
</dbReference>
<dbReference type="Pfam" id="PF24289">
    <property type="entry name" value="DUF7477"/>
    <property type="match status" value="1"/>
</dbReference>
<organism evidence="10 11">
    <name type="scientific">Cinchona calisaya</name>
    <dbReference type="NCBI Taxonomy" id="153742"/>
    <lineage>
        <taxon>Eukaryota</taxon>
        <taxon>Viridiplantae</taxon>
        <taxon>Streptophyta</taxon>
        <taxon>Embryophyta</taxon>
        <taxon>Tracheophyta</taxon>
        <taxon>Spermatophyta</taxon>
        <taxon>Magnoliopsida</taxon>
        <taxon>eudicotyledons</taxon>
        <taxon>Gunneridae</taxon>
        <taxon>Pentapetalae</taxon>
        <taxon>asterids</taxon>
        <taxon>lamiids</taxon>
        <taxon>Gentianales</taxon>
        <taxon>Rubiaceae</taxon>
        <taxon>Cinchonoideae</taxon>
        <taxon>Cinchoneae</taxon>
        <taxon>Cinchona</taxon>
    </lineage>
</organism>
<dbReference type="InterPro" id="IPR055900">
    <property type="entry name" value="DUF7477"/>
</dbReference>
<dbReference type="InterPro" id="IPR011009">
    <property type="entry name" value="Kinase-like_dom_sf"/>
</dbReference>
<evidence type="ECO:0000256" key="2">
    <source>
        <dbReference type="ARBA" id="ARBA00012513"/>
    </source>
</evidence>
<evidence type="ECO:0000256" key="6">
    <source>
        <dbReference type="ARBA" id="ARBA00022840"/>
    </source>
</evidence>
<proteinExistence type="inferred from homology"/>
<evidence type="ECO:0000256" key="7">
    <source>
        <dbReference type="PROSITE-ProRule" id="PRU10141"/>
    </source>
</evidence>
<evidence type="ECO:0000256" key="4">
    <source>
        <dbReference type="ARBA" id="ARBA00022741"/>
    </source>
</evidence>
<keyword evidence="5" id="KW-0418">Kinase</keyword>
<dbReference type="PROSITE" id="PS50011">
    <property type="entry name" value="PROTEIN_KINASE_DOM"/>
    <property type="match status" value="1"/>
</dbReference>
<evidence type="ECO:0000259" key="9">
    <source>
        <dbReference type="PROSITE" id="PS50011"/>
    </source>
</evidence>
<keyword evidence="3" id="KW-0808">Transferase</keyword>
<dbReference type="PROSITE" id="PS00108">
    <property type="entry name" value="PROTEIN_KINASE_ST"/>
    <property type="match status" value="1"/>
</dbReference>
<feature type="domain" description="Protein kinase" evidence="9">
    <location>
        <begin position="145"/>
        <end position="430"/>
    </location>
</feature>
<evidence type="ECO:0000256" key="8">
    <source>
        <dbReference type="SAM" id="MobiDB-lite"/>
    </source>
</evidence>
<gene>
    <name evidence="10" type="ORF">ACH5RR_021566</name>
</gene>
<dbReference type="InterPro" id="IPR008271">
    <property type="entry name" value="Ser/Thr_kinase_AS"/>
</dbReference>
<dbReference type="InterPro" id="IPR000719">
    <property type="entry name" value="Prot_kinase_dom"/>
</dbReference>
<dbReference type="SMART" id="SM00220">
    <property type="entry name" value="S_TKc"/>
    <property type="match status" value="1"/>
</dbReference>
<sequence length="710" mass="79259">MPELRSGVRERPRASPVVVPSVVPPPKAAKETKKKKAVKRKVEERAAGFVGKYVKTRAAKAKAAEAAGKVAEVEDDLKVVKKNKKSKPKANIKLKEAEEVVVREKEKKMADGSGGLSAKGSAGLEDAATLASFPDKVQVGGSPIYQVERKLGKGGFGQVFMGRRVPAGNEWTTGPGALEVALKFEHRNSKGCNYGPPCEWQVYNTLGGSHGVPKVHYKGKQGDYYVMVMDILGPSLWDVWNSSGQSMSAEMVACIAVESLSILEKLHAKGYVHGDVKPENFLLGQPSTAQEKKLFLVDLGLATKWRDSTRGQHVEYDQRPDIFRGTVRYASVHAHLGRTASRRDDLESLAYTLVFLHRGRLPWQGFQGDNKSFQVAKKKMSTSPEMLCCFCPAPLREFLETVINLKFDEEPKYSKLISIFAGMMAPDPAIRPLNTDGAQKIILIGQKRSRGNLDDDEEEQPRKKVRMGVPVSQWVSIYNARKPMKQRYHYNVSDARLAQHVERGIEDGLYISSVASCSNLWAIIMDAGTNFAGQVFEISPYFLHKEWIMDQWDKNYYISCLAGATNGSSLVVMSKGTMYSQQSYKVSDLFPFKWINKKWKEGFHVTSMATAGTRWAVVMSRNSGFSDQVVELDFLYPSEGIHKRWDGGYRITATAATWDQAALVLSVPRRKLLDETQETLRTSQFPSTHVKEKWAKNLYLACLCYGRTVC</sequence>
<evidence type="ECO:0000256" key="1">
    <source>
        <dbReference type="ARBA" id="ARBA00005926"/>
    </source>
</evidence>
<feature type="binding site" evidence="7">
    <location>
        <position position="183"/>
    </location>
    <ligand>
        <name>ATP</name>
        <dbReference type="ChEBI" id="CHEBI:30616"/>
    </ligand>
</feature>
<dbReference type="EMBL" id="JBJUIK010000009">
    <property type="protein sequence ID" value="KAL3518977.1"/>
    <property type="molecule type" value="Genomic_DNA"/>
</dbReference>
<dbReference type="InterPro" id="IPR017441">
    <property type="entry name" value="Protein_kinase_ATP_BS"/>
</dbReference>
<dbReference type="InterPro" id="IPR050235">
    <property type="entry name" value="CK1_Ser-Thr_kinase"/>
</dbReference>
<dbReference type="Proteomes" id="UP001630127">
    <property type="component" value="Unassembled WGS sequence"/>
</dbReference>
<accession>A0ABD2ZKK6</accession>
<comment type="similarity">
    <text evidence="1">Belongs to the protein kinase superfamily. CK1 Ser/Thr protein kinase family. Casein kinase I subfamily.</text>
</comment>
<comment type="caution">
    <text evidence="10">The sequence shown here is derived from an EMBL/GenBank/DDBJ whole genome shotgun (WGS) entry which is preliminary data.</text>
</comment>
<dbReference type="PANTHER" id="PTHR11909">
    <property type="entry name" value="CASEIN KINASE-RELATED"/>
    <property type="match status" value="1"/>
</dbReference>
<feature type="region of interest" description="Disordered" evidence="8">
    <location>
        <begin position="1"/>
        <end position="39"/>
    </location>
</feature>
<evidence type="ECO:0000313" key="11">
    <source>
        <dbReference type="Proteomes" id="UP001630127"/>
    </source>
</evidence>
<name>A0ABD2ZKK6_9GENT</name>
<dbReference type="GO" id="GO:0005524">
    <property type="term" value="F:ATP binding"/>
    <property type="evidence" value="ECO:0007669"/>
    <property type="project" value="UniProtKB-UniRule"/>
</dbReference>
<dbReference type="GO" id="GO:0004674">
    <property type="term" value="F:protein serine/threonine kinase activity"/>
    <property type="evidence" value="ECO:0007669"/>
    <property type="project" value="UniProtKB-EC"/>
</dbReference>
<dbReference type="AlphaFoldDB" id="A0ABD2ZKK6"/>
<dbReference type="Pfam" id="PF00069">
    <property type="entry name" value="Pkinase"/>
    <property type="match status" value="1"/>
</dbReference>
<dbReference type="EC" id="2.7.11.1" evidence="2"/>
<dbReference type="Gene3D" id="1.10.510.10">
    <property type="entry name" value="Transferase(Phosphotransferase) domain 1"/>
    <property type="match status" value="1"/>
</dbReference>
<evidence type="ECO:0000256" key="5">
    <source>
        <dbReference type="ARBA" id="ARBA00022777"/>
    </source>
</evidence>
<keyword evidence="11" id="KW-1185">Reference proteome</keyword>
<feature type="compositionally biased region" description="Basic and acidic residues" evidence="8">
    <location>
        <begin position="1"/>
        <end position="13"/>
    </location>
</feature>
<evidence type="ECO:0000256" key="3">
    <source>
        <dbReference type="ARBA" id="ARBA00022679"/>
    </source>
</evidence>
<keyword evidence="6 7" id="KW-0067">ATP-binding</keyword>
<dbReference type="CDD" id="cd14016">
    <property type="entry name" value="STKc_CK1"/>
    <property type="match status" value="1"/>
</dbReference>
<evidence type="ECO:0000313" key="10">
    <source>
        <dbReference type="EMBL" id="KAL3518977.1"/>
    </source>
</evidence>